<keyword evidence="2" id="KW-1185">Reference proteome</keyword>
<dbReference type="EMBL" id="VNKQ01000002">
    <property type="protein sequence ID" value="KAG0652519.1"/>
    <property type="molecule type" value="Genomic_DNA"/>
</dbReference>
<name>A0A9P6VS09_9HELO</name>
<dbReference type="PANTHER" id="PTHR21248:SF11">
    <property type="entry name" value="PLD PHOSPHODIESTERASE DOMAIN-CONTAINING PROTEIN"/>
    <property type="match status" value="1"/>
</dbReference>
<proteinExistence type="predicted"/>
<dbReference type="OrthoDB" id="2958217at2759"/>
<dbReference type="Gene3D" id="3.30.870.10">
    <property type="entry name" value="Endonuclease Chain A"/>
    <property type="match status" value="1"/>
</dbReference>
<organism evidence="1 2">
    <name type="scientific">Hyphodiscus hymeniophilus</name>
    <dbReference type="NCBI Taxonomy" id="353542"/>
    <lineage>
        <taxon>Eukaryota</taxon>
        <taxon>Fungi</taxon>
        <taxon>Dikarya</taxon>
        <taxon>Ascomycota</taxon>
        <taxon>Pezizomycotina</taxon>
        <taxon>Leotiomycetes</taxon>
        <taxon>Helotiales</taxon>
        <taxon>Hyphodiscaceae</taxon>
        <taxon>Hyphodiscus</taxon>
    </lineage>
</organism>
<dbReference type="SUPFAM" id="SSF56024">
    <property type="entry name" value="Phospholipase D/nuclease"/>
    <property type="match status" value="1"/>
</dbReference>
<reference evidence="1" key="1">
    <citation type="submission" date="2019-07" db="EMBL/GenBank/DDBJ databases">
        <title>Hyphodiscus hymeniophilus genome sequencing and assembly.</title>
        <authorList>
            <person name="Kramer G."/>
            <person name="Nodwell J."/>
        </authorList>
    </citation>
    <scope>NUCLEOTIDE SEQUENCE</scope>
    <source>
        <strain evidence="1">ATCC 34498</strain>
    </source>
</reference>
<accession>A0A9P6VS09</accession>
<dbReference type="PANTHER" id="PTHR21248">
    <property type="entry name" value="CARDIOLIPIN SYNTHASE"/>
    <property type="match status" value="1"/>
</dbReference>
<evidence type="ECO:0000313" key="2">
    <source>
        <dbReference type="Proteomes" id="UP000785200"/>
    </source>
</evidence>
<sequence length="237" mass="27144">MDRERAWLPSCNVSWEEWFEGCVELRGEVTSKLFDFWVSFWGRDGGGMELPSSVYNETPDAGRVISPLSPQRPAVPTRATSRLLGCTEFPQSTTQTILLPSPHHRHPNFQYSSSVEPPVTPLNVFILTMFANAVRSVWIATPNLTCRPVVKALLSALGRGIDVIIITSRRLMILEQLVTAGTITELEIWKLRRRYRHMTHSFIPDPEAGLGKLWIERAGSQVRSWELHYYRRSKRRL</sequence>
<evidence type="ECO:0000313" key="1">
    <source>
        <dbReference type="EMBL" id="KAG0652519.1"/>
    </source>
</evidence>
<dbReference type="AlphaFoldDB" id="A0A9P6VS09"/>
<protein>
    <submittedName>
        <fullName evidence="1">Uncharacterized protein</fullName>
    </submittedName>
</protein>
<gene>
    <name evidence="1" type="ORF">D0Z07_0639</name>
</gene>
<dbReference type="Proteomes" id="UP000785200">
    <property type="component" value="Unassembled WGS sequence"/>
</dbReference>
<comment type="caution">
    <text evidence="1">The sequence shown here is derived from an EMBL/GenBank/DDBJ whole genome shotgun (WGS) entry which is preliminary data.</text>
</comment>
<dbReference type="CDD" id="cd00138">
    <property type="entry name" value="PLDc_SF"/>
    <property type="match status" value="1"/>
</dbReference>